<evidence type="ECO:0000256" key="1">
    <source>
        <dbReference type="ARBA" id="ARBA00022598"/>
    </source>
</evidence>
<keyword evidence="2" id="KW-0479">Metal-binding</keyword>
<dbReference type="SUPFAM" id="SSF52440">
    <property type="entry name" value="PreATP-grasp domain"/>
    <property type="match status" value="1"/>
</dbReference>
<dbReference type="GO" id="GO:0046872">
    <property type="term" value="F:metal ion binding"/>
    <property type="evidence" value="ECO:0007669"/>
    <property type="project" value="UniProtKB-KW"/>
</dbReference>
<dbReference type="eggNOG" id="COG0754">
    <property type="taxonomic scope" value="Bacteria"/>
</dbReference>
<dbReference type="Proteomes" id="UP000000935">
    <property type="component" value="Chromosome"/>
</dbReference>
<dbReference type="SUPFAM" id="SSF56059">
    <property type="entry name" value="Glutathione synthetase ATP-binding domain-like"/>
    <property type="match status" value="1"/>
</dbReference>
<dbReference type="GO" id="GO:0008885">
    <property type="term" value="F:glutathionylspermidine synthase activity"/>
    <property type="evidence" value="ECO:0007669"/>
    <property type="project" value="UniProtKB-EC"/>
</dbReference>
<dbReference type="STRING" id="545693.BMQ_3017"/>
<protein>
    <submittedName>
        <fullName evidence="7">Glutathionylspermidine synthase</fullName>
        <ecNumber evidence="7">6.3.1.8</ecNumber>
    </submittedName>
</protein>
<evidence type="ECO:0000313" key="7">
    <source>
        <dbReference type="EMBL" id="ADE70039.1"/>
    </source>
</evidence>
<dbReference type="HOGENOM" id="CLU_036484_0_0_9"/>
<keyword evidence="8" id="KW-1185">Reference proteome</keyword>
<evidence type="ECO:0000256" key="2">
    <source>
        <dbReference type="ARBA" id="ARBA00022723"/>
    </source>
</evidence>
<dbReference type="KEGG" id="bmq:BMQ_3017"/>
<evidence type="ECO:0000259" key="6">
    <source>
        <dbReference type="Pfam" id="PF03738"/>
    </source>
</evidence>
<evidence type="ECO:0000256" key="4">
    <source>
        <dbReference type="ARBA" id="ARBA00022840"/>
    </source>
</evidence>
<dbReference type="InterPro" id="IPR005494">
    <property type="entry name" value="GSPS_pre-ATP-grasp-like_dom"/>
</dbReference>
<keyword evidence="5" id="KW-0460">Magnesium</keyword>
<feature type="domain" description="Glutathionylspermidine synthase pre-ATP-grasp-like" evidence="6">
    <location>
        <begin position="18"/>
        <end position="416"/>
    </location>
</feature>
<dbReference type="AlphaFoldDB" id="D5DW75"/>
<keyword evidence="1 7" id="KW-0436">Ligase</keyword>
<organism evidence="7 8">
    <name type="scientific">Priestia megaterium (strain ATCC 12872 / QMB1551)</name>
    <name type="common">Bacillus megaterium</name>
    <dbReference type="NCBI Taxonomy" id="545693"/>
    <lineage>
        <taxon>Bacteria</taxon>
        <taxon>Bacillati</taxon>
        <taxon>Bacillota</taxon>
        <taxon>Bacilli</taxon>
        <taxon>Bacillales</taxon>
        <taxon>Bacillaceae</taxon>
        <taxon>Priestia</taxon>
    </lineage>
</organism>
<evidence type="ECO:0000256" key="5">
    <source>
        <dbReference type="ARBA" id="ARBA00022842"/>
    </source>
</evidence>
<evidence type="ECO:0000256" key="3">
    <source>
        <dbReference type="ARBA" id="ARBA00022741"/>
    </source>
</evidence>
<dbReference type="InterPro" id="IPR016185">
    <property type="entry name" value="PreATP-grasp_dom_sf"/>
</dbReference>
<keyword evidence="3" id="KW-0547">Nucleotide-binding</keyword>
<dbReference type="Pfam" id="PF03738">
    <property type="entry name" value="GSP_synth"/>
    <property type="match status" value="1"/>
</dbReference>
<dbReference type="EC" id="6.3.1.8" evidence="7"/>
<sequence length="420" mass="48689">MHHKEKREMFYKEIEDFWHDLYGTEYALYDVHIESSHIIDSIKEASNQIGELFFKTAPLLRSLDDQTLFSLGFPKDSLPYLRLKTMETESVISRLDFAVTTAQIKLLELNADTPTFIKELFHVNELVCRHFQVQNPNKLEEEKLALALKHAIFEAYNELDRTNYPNVVFSSHDTHEEDKLTTLYLMKLADVDATYVPLSQLRIVPSSTVEEGEHIEAGVYDQYGQKIDVLYRQTYPLEHLIEDEDPSTHEKVGHMLLTLAQQKKVAIINPPSAFLLQSKAVQALIWALYEQHHPFFTKEEHHIIETYFLPTYLEEDPFIERKQAFVKKPSFGREGDTVEIYNEDGIKIDEDQHKTYQEYTAVYQQFIPLPTATMKTQTQTIEAHIMYGCFLLNGKASALGIRAGNQITDNESYYLPIGLK</sequence>
<dbReference type="Gene3D" id="3.30.1490.330">
    <property type="match status" value="1"/>
</dbReference>
<dbReference type="EMBL" id="CP001983">
    <property type="protein sequence ID" value="ADE70039.1"/>
    <property type="molecule type" value="Genomic_DNA"/>
</dbReference>
<dbReference type="GO" id="GO:0005524">
    <property type="term" value="F:ATP binding"/>
    <property type="evidence" value="ECO:0007669"/>
    <property type="project" value="UniProtKB-KW"/>
</dbReference>
<name>D5DW75_PRIM1</name>
<proteinExistence type="predicted"/>
<dbReference type="RefSeq" id="WP_013057714.1">
    <property type="nucleotide sequence ID" value="NC_014019.1"/>
</dbReference>
<keyword evidence="4" id="KW-0067">ATP-binding</keyword>
<gene>
    <name evidence="7" type="ordered locus">BMQ_3017</name>
</gene>
<reference evidence="7 8" key="1">
    <citation type="journal article" date="2011" name="J. Bacteriol.">
        <title>Genome sequences of the biotechnologically important Bacillus megaterium strains QM B1551 and DSM319.</title>
        <authorList>
            <person name="Eppinger M."/>
            <person name="Bunk B."/>
            <person name="Johns M.A."/>
            <person name="Edirisinghe J.N."/>
            <person name="Kutumbaka K.K."/>
            <person name="Koenig S.S."/>
            <person name="Huot Creasy H."/>
            <person name="Rosovitz M.J."/>
            <person name="Riley D.R."/>
            <person name="Daugherty S."/>
            <person name="Martin M."/>
            <person name="Elbourne L.D."/>
            <person name="Paulsen I."/>
            <person name="Biedendieck R."/>
            <person name="Braun C."/>
            <person name="Grayburn S."/>
            <person name="Dhingra S."/>
            <person name="Lukyanchuk V."/>
            <person name="Ball B."/>
            <person name="Ul-Qamar R."/>
            <person name="Seibel J."/>
            <person name="Bremer E."/>
            <person name="Jahn D."/>
            <person name="Ravel J."/>
            <person name="Vary P.S."/>
        </authorList>
    </citation>
    <scope>NUCLEOTIDE SEQUENCE [LARGE SCALE GENOMIC DNA]</scope>
    <source>
        <strain evidence="8">ATCC 12872 / QMB1551</strain>
    </source>
</reference>
<accession>D5DW75</accession>
<evidence type="ECO:0000313" key="8">
    <source>
        <dbReference type="Proteomes" id="UP000000935"/>
    </source>
</evidence>